<reference evidence="1 2" key="1">
    <citation type="journal article" date="2014" name="Nature">
        <title>An environmental bacterial taxon with a large and distinct metabolic repertoire.</title>
        <authorList>
            <person name="Wilson M.C."/>
            <person name="Mori T."/>
            <person name="Ruckert C."/>
            <person name="Uria A.R."/>
            <person name="Helf M.J."/>
            <person name="Takada K."/>
            <person name="Gernert C."/>
            <person name="Steffens U.A."/>
            <person name="Heycke N."/>
            <person name="Schmitt S."/>
            <person name="Rinke C."/>
            <person name="Helfrich E.J."/>
            <person name="Brachmann A.O."/>
            <person name="Gurgui C."/>
            <person name="Wakimoto T."/>
            <person name="Kracht M."/>
            <person name="Crusemann M."/>
            <person name="Hentschel U."/>
            <person name="Abe I."/>
            <person name="Matsunaga S."/>
            <person name="Kalinowski J."/>
            <person name="Takeyama H."/>
            <person name="Piel J."/>
        </authorList>
    </citation>
    <scope>NUCLEOTIDE SEQUENCE [LARGE SCALE GENOMIC DNA]</scope>
    <source>
        <strain evidence="2">TSY1</strain>
    </source>
</reference>
<evidence type="ECO:0000313" key="2">
    <source>
        <dbReference type="Proteomes" id="UP000019141"/>
    </source>
</evidence>
<organism evidence="1 2">
    <name type="scientific">Entotheonella factor</name>
    <dbReference type="NCBI Taxonomy" id="1429438"/>
    <lineage>
        <taxon>Bacteria</taxon>
        <taxon>Pseudomonadati</taxon>
        <taxon>Nitrospinota/Tectimicrobiota group</taxon>
        <taxon>Candidatus Tectimicrobiota</taxon>
        <taxon>Candidatus Entotheonellia</taxon>
        <taxon>Candidatus Entotheonellales</taxon>
        <taxon>Candidatus Entotheonellaceae</taxon>
        <taxon>Candidatus Entotheonella</taxon>
    </lineage>
</organism>
<name>W4LHE1_ENTF1</name>
<dbReference type="HOGENOM" id="CLU_2970823_0_0_7"/>
<dbReference type="PATRIC" id="fig|1429438.4.peg.4395"/>
<evidence type="ECO:0008006" key="3">
    <source>
        <dbReference type="Google" id="ProtNLM"/>
    </source>
</evidence>
<dbReference type="EMBL" id="AZHW01000672">
    <property type="protein sequence ID" value="ETW97392.1"/>
    <property type="molecule type" value="Genomic_DNA"/>
</dbReference>
<gene>
    <name evidence="1" type="ORF">ETSY1_22810</name>
</gene>
<accession>W4LHE1</accession>
<proteinExistence type="predicted"/>
<evidence type="ECO:0000313" key="1">
    <source>
        <dbReference type="EMBL" id="ETW97392.1"/>
    </source>
</evidence>
<keyword evidence="2" id="KW-1185">Reference proteome</keyword>
<comment type="caution">
    <text evidence="1">The sequence shown here is derived from an EMBL/GenBank/DDBJ whole genome shotgun (WGS) entry which is preliminary data.</text>
</comment>
<dbReference type="SUPFAM" id="SSF88723">
    <property type="entry name" value="PIN domain-like"/>
    <property type="match status" value="1"/>
</dbReference>
<dbReference type="InterPro" id="IPR029060">
    <property type="entry name" value="PIN-like_dom_sf"/>
</dbReference>
<protein>
    <recommendedName>
        <fullName evidence="3">PIN domain-containing protein</fullName>
    </recommendedName>
</protein>
<dbReference type="AlphaFoldDB" id="W4LHE1"/>
<sequence length="58" mass="6646">MRLLLDTHTFLWFLLDDPSLSATAKALIIDPDNDIDISPATYLFIIETRSIVFLLLRP</sequence>
<dbReference type="Proteomes" id="UP000019141">
    <property type="component" value="Unassembled WGS sequence"/>
</dbReference>